<dbReference type="PANTHER" id="PTHR31495:SF0">
    <property type="entry name" value="BINDING PROTEIN CALEOSIN, PUTATIVE (AFU_ORTHOLOGUE AFUA_5G13750)-RELATED"/>
    <property type="match status" value="1"/>
</dbReference>
<keyword evidence="3" id="KW-0812">Transmembrane</keyword>
<evidence type="ECO:0000256" key="2">
    <source>
        <dbReference type="SAM" id="MobiDB-lite"/>
    </source>
</evidence>
<protein>
    <submittedName>
        <fullName evidence="4">Caleosin related protein-domain-containing protein</fullName>
    </submittedName>
</protein>
<evidence type="ECO:0000256" key="1">
    <source>
        <dbReference type="ARBA" id="ARBA00006765"/>
    </source>
</evidence>
<feature type="compositionally biased region" description="Polar residues" evidence="2">
    <location>
        <begin position="525"/>
        <end position="538"/>
    </location>
</feature>
<feature type="compositionally biased region" description="Basic and acidic residues" evidence="2">
    <location>
        <begin position="464"/>
        <end position="473"/>
    </location>
</feature>
<organism evidence="4 5">
    <name type="scientific">Absidia repens</name>
    <dbReference type="NCBI Taxonomy" id="90262"/>
    <lineage>
        <taxon>Eukaryota</taxon>
        <taxon>Fungi</taxon>
        <taxon>Fungi incertae sedis</taxon>
        <taxon>Mucoromycota</taxon>
        <taxon>Mucoromycotina</taxon>
        <taxon>Mucoromycetes</taxon>
        <taxon>Mucorales</taxon>
        <taxon>Cunninghamellaceae</taxon>
        <taxon>Absidia</taxon>
    </lineage>
</organism>
<feature type="compositionally biased region" description="Polar residues" evidence="2">
    <location>
        <begin position="439"/>
        <end position="453"/>
    </location>
</feature>
<keyword evidence="3" id="KW-0472">Membrane</keyword>
<dbReference type="OrthoDB" id="640742at2759"/>
<comment type="caution">
    <text evidence="4">The sequence shown here is derived from an EMBL/GenBank/DDBJ whole genome shotgun (WGS) entry which is preliminary data.</text>
</comment>
<dbReference type="PANTHER" id="PTHR31495">
    <property type="entry name" value="PEROXYGENASE 3-RELATED"/>
    <property type="match status" value="1"/>
</dbReference>
<keyword evidence="5" id="KW-1185">Reference proteome</keyword>
<feature type="region of interest" description="Disordered" evidence="2">
    <location>
        <begin position="399"/>
        <end position="550"/>
    </location>
</feature>
<dbReference type="Proteomes" id="UP000193560">
    <property type="component" value="Unassembled WGS sequence"/>
</dbReference>
<proteinExistence type="inferred from homology"/>
<evidence type="ECO:0000313" key="4">
    <source>
        <dbReference type="EMBL" id="ORZ06621.1"/>
    </source>
</evidence>
<feature type="transmembrane region" description="Helical" evidence="3">
    <location>
        <begin position="39"/>
        <end position="63"/>
    </location>
</feature>
<dbReference type="GO" id="GO:0005509">
    <property type="term" value="F:calcium ion binding"/>
    <property type="evidence" value="ECO:0007669"/>
    <property type="project" value="TreeGrafter"/>
</dbReference>
<feature type="compositionally biased region" description="Basic and acidic residues" evidence="2">
    <location>
        <begin position="509"/>
        <end position="522"/>
    </location>
</feature>
<name>A0A1X2I092_9FUNG</name>
<keyword evidence="3" id="KW-1133">Transmembrane helix</keyword>
<feature type="compositionally biased region" description="Basic residues" evidence="2">
    <location>
        <begin position="483"/>
        <end position="496"/>
    </location>
</feature>
<dbReference type="Pfam" id="PF05042">
    <property type="entry name" value="Caleosin"/>
    <property type="match status" value="1"/>
</dbReference>
<evidence type="ECO:0000313" key="5">
    <source>
        <dbReference type="Proteomes" id="UP000193560"/>
    </source>
</evidence>
<dbReference type="AlphaFoldDB" id="A0A1X2I092"/>
<feature type="compositionally biased region" description="Polar residues" evidence="2">
    <location>
        <begin position="399"/>
        <end position="416"/>
    </location>
</feature>
<reference evidence="4 5" key="1">
    <citation type="submission" date="2016-07" db="EMBL/GenBank/DDBJ databases">
        <title>Pervasive Adenine N6-methylation of Active Genes in Fungi.</title>
        <authorList>
            <consortium name="DOE Joint Genome Institute"/>
            <person name="Mondo S.J."/>
            <person name="Dannebaum R.O."/>
            <person name="Kuo R.C."/>
            <person name="Labutti K."/>
            <person name="Haridas S."/>
            <person name="Kuo A."/>
            <person name="Salamov A."/>
            <person name="Ahrendt S.R."/>
            <person name="Lipzen A."/>
            <person name="Sullivan W."/>
            <person name="Andreopoulos W.B."/>
            <person name="Clum A."/>
            <person name="Lindquist E."/>
            <person name="Daum C."/>
            <person name="Ramamoorthy G.K."/>
            <person name="Gryganskyi A."/>
            <person name="Culley D."/>
            <person name="Magnuson J.K."/>
            <person name="James T.Y."/>
            <person name="O'Malley M.A."/>
            <person name="Stajich J.E."/>
            <person name="Spatafora J.W."/>
            <person name="Visel A."/>
            <person name="Grigoriev I.V."/>
        </authorList>
    </citation>
    <scope>NUCLEOTIDE SEQUENCE [LARGE SCALE GENOMIC DNA]</scope>
    <source>
        <strain evidence="4 5">NRRL 1336</strain>
    </source>
</reference>
<dbReference type="GO" id="GO:0004497">
    <property type="term" value="F:monooxygenase activity"/>
    <property type="evidence" value="ECO:0007669"/>
    <property type="project" value="TreeGrafter"/>
</dbReference>
<dbReference type="STRING" id="90262.A0A1X2I092"/>
<dbReference type="EMBL" id="MCGE01000038">
    <property type="protein sequence ID" value="ORZ06621.1"/>
    <property type="molecule type" value="Genomic_DNA"/>
</dbReference>
<accession>A0A1X2I092</accession>
<evidence type="ECO:0000256" key="3">
    <source>
        <dbReference type="SAM" id="Phobius"/>
    </source>
</evidence>
<sequence length="550" mass="60881">MSSNEHFVTTTTTANSALEKHVKFWDRKNKGYITPVDTVFGFINLGYGLVISVTLGTFLGILFSYSTQDSWIPDVLCRTRTAKLQKDLKGEPYDSVGQLDLELFENLFSKHAKSDISGKTITIKELLEWNESTYKDPLTWSATALEWMAIYILVGSKGVVKKEDIQAAYDGTLFYQVRDRNRRHRTIIQGTTADNNNNNLNVSGVKVSKSYVRQLESQVSNAINVLPRNTVSLLDTRLRHWLSFVQQNKQQPEIQTQSILKGVPTPVPTRRPLFSSTGDEMDDATDTSYEPSPLINGGLTGVMGINILDHAVPLTGVQNFDNTIGNNDNGEVVGLSGMKAYSAKDDGDIGDNIVHDEYGSGVDNLASSMTGIRSEKDDDYHGNPHINWLHIGQLTGVSPSTSATTNFSGQQQNSNMDDIGAHDDFDTQPMVFHGDEGRNVSTPPLTENSSVTSDMDGIVEDGSDTSKDHEELNNKTTLNTNSNKKKNKKNKKKKNKQQQQQQQPPTPPAKDDSIIQEQEKKSPSVAPSTPPFTVTLRTKTNKIRLPMTPL</sequence>
<comment type="similarity">
    <text evidence="1">Belongs to the caleosin family.</text>
</comment>
<gene>
    <name evidence="4" type="ORF">BCR42DRAFT_426830</name>
</gene>
<dbReference type="InterPro" id="IPR007736">
    <property type="entry name" value="Caleosin-related"/>
</dbReference>